<dbReference type="Proteomes" id="UP001168537">
    <property type="component" value="Unassembled WGS sequence"/>
</dbReference>
<dbReference type="Gene3D" id="2.60.120.260">
    <property type="entry name" value="Galactose-binding domain-like"/>
    <property type="match status" value="1"/>
</dbReference>
<feature type="transmembrane region" description="Helical" evidence="2">
    <location>
        <begin position="187"/>
        <end position="213"/>
    </location>
</feature>
<feature type="transmembrane region" description="Helical" evidence="2">
    <location>
        <begin position="225"/>
        <end position="249"/>
    </location>
</feature>
<feature type="region of interest" description="Disordered" evidence="1">
    <location>
        <begin position="1166"/>
        <end position="1194"/>
    </location>
</feature>
<feature type="region of interest" description="Disordered" evidence="1">
    <location>
        <begin position="641"/>
        <end position="660"/>
    </location>
</feature>
<name>A0ABT8EY58_9ACTN</name>
<keyword evidence="2" id="KW-1133">Transmembrane helix</keyword>
<organism evidence="5 6">
    <name type="scientific">Nocardioides abyssi</name>
    <dbReference type="NCBI Taxonomy" id="3058370"/>
    <lineage>
        <taxon>Bacteria</taxon>
        <taxon>Bacillati</taxon>
        <taxon>Actinomycetota</taxon>
        <taxon>Actinomycetes</taxon>
        <taxon>Propionibacteriales</taxon>
        <taxon>Nocardioidaceae</taxon>
        <taxon>Nocardioides</taxon>
    </lineage>
</organism>
<feature type="transmembrane region" description="Helical" evidence="2">
    <location>
        <begin position="81"/>
        <end position="101"/>
    </location>
</feature>
<dbReference type="RefSeq" id="WP_300962343.1">
    <property type="nucleotide sequence ID" value="NZ_JAUHJR010000009.1"/>
</dbReference>
<feature type="transmembrane region" description="Helical" evidence="2">
    <location>
        <begin position="1252"/>
        <end position="1270"/>
    </location>
</feature>
<feature type="compositionally biased region" description="Low complexity" evidence="1">
    <location>
        <begin position="1166"/>
        <end position="1179"/>
    </location>
</feature>
<evidence type="ECO:0000259" key="4">
    <source>
        <dbReference type="Pfam" id="PF24607"/>
    </source>
</evidence>
<feature type="transmembrane region" description="Helical" evidence="2">
    <location>
        <begin position="404"/>
        <end position="425"/>
    </location>
</feature>
<accession>A0ABT8EY58</accession>
<evidence type="ECO:0000256" key="1">
    <source>
        <dbReference type="SAM" id="MobiDB-lite"/>
    </source>
</evidence>
<dbReference type="InterPro" id="IPR056997">
    <property type="entry name" value="CBM_AftD"/>
</dbReference>
<feature type="transmembrane region" description="Helical" evidence="2">
    <location>
        <begin position="1290"/>
        <end position="1323"/>
    </location>
</feature>
<feature type="transmembrane region" description="Helical" evidence="2">
    <location>
        <begin position="375"/>
        <end position="392"/>
    </location>
</feature>
<feature type="domain" description="Arabinofuranosyltransferase D third carbohydrate binding module" evidence="4">
    <location>
        <begin position="947"/>
        <end position="1077"/>
    </location>
</feature>
<feature type="transmembrane region" description="Helical" evidence="2">
    <location>
        <begin position="121"/>
        <end position="142"/>
    </location>
</feature>
<comment type="caution">
    <text evidence="5">The sequence shown here is derived from an EMBL/GenBank/DDBJ whole genome shotgun (WGS) entry which is preliminary data.</text>
</comment>
<keyword evidence="2" id="KW-0812">Transmembrane</keyword>
<dbReference type="SUPFAM" id="SSF49785">
    <property type="entry name" value="Galactose-binding domain-like"/>
    <property type="match status" value="1"/>
</dbReference>
<dbReference type="InterPro" id="IPR008979">
    <property type="entry name" value="Galactose-bd-like_sf"/>
</dbReference>
<dbReference type="InterPro" id="IPR021798">
    <property type="entry name" value="AftD_N"/>
</dbReference>
<protein>
    <submittedName>
        <fullName evidence="5">Alpha-(1-&gt;3)-arabinofuranosyltransferase family protein</fullName>
    </submittedName>
</protein>
<dbReference type="EMBL" id="JAUHJR010000009">
    <property type="protein sequence ID" value="MDN4163123.1"/>
    <property type="molecule type" value="Genomic_DNA"/>
</dbReference>
<feature type="domain" description="Alpha-(1-&gt;3)-arabinofuranosyltransferase N-terminal GT-C" evidence="3">
    <location>
        <begin position="30"/>
        <end position="696"/>
    </location>
</feature>
<reference evidence="5" key="1">
    <citation type="submission" date="2023-06" db="EMBL/GenBank/DDBJ databases">
        <title>Draft genome sequence of Nocardioides sp. SOB72.</title>
        <authorList>
            <person name="Zhang G."/>
        </authorList>
    </citation>
    <scope>NUCLEOTIDE SEQUENCE</scope>
    <source>
        <strain evidence="5">SOB72</strain>
    </source>
</reference>
<keyword evidence="6" id="KW-1185">Reference proteome</keyword>
<sequence>MSTSSDPASGPAASSAGTFRFRLLAACVVLVGLAFVQDPGLLAADTKLDLALAPADWLARALHLWDAEGAFGQLQNQAYGYLWPMGPFFLLGWLVDLPGWVVQRLWQGLVMSVAMVGTAKVARALGVRSDLACLLAGFAFALSPRLLTTLGPISIEAWPSALAPWVLLPLVRGATQGSPRRAAALSALAVAMVGGVNAAATFAVLPMGIVWILTRTGGARRRSLMLWWPLFTALGTLWWLVPLFVMGAYSPPFLDFIETTTVTTFPTTIFDALRGTSNWVPYADGGSRAGNDLLRTSWVLVLSGVLLLLGAAGLLDRRTPHRAFLGLSLLVGVLMVTAGHRGAVEGWFAAPLADLLDGVLAPLRNVHKFDPVVRLPLVLGLAFVVDRLLVALREQRDAPRADRFNQRVLVAAAVLAVIGCAAPAVQGRVEPAGATLGVPDYWQETADYVAAESAGGTALLVPGSPFGQYLWGDTADEPMQWLADSRWAVRNVIPLTPPATIRMLDGLERRLAEGDGSPGLTAALQRAGVEHLVVRNDIERSDDVPDPVLVHQAIEASPGIERVAGFGPPVGGDAHLRDDQQRVLVNGGWQAERAAVEVYAVGSPSAAPAAVSGGAPTVLVGGPEDLPDLLDLDDVLGDGPAVLAPDADSEASPDGDPGRVVLTDGLRERERSFARIHDGYSAVTTPGDVRREDRPVTDYPLDDMDRWTTKARLVGAAALSASSSMSDGGTTGGSERGRLPYAALDGAPDTAWDSGFATEGLAWWRVDLDEPLEVEELTVTAARHDGRQRLRVVTDHGASDPVELSPGGTRRVLLPDGEDGSTAVTWLRVEAAGGPSTERLSVAEVDVPGLDVRRVLDLPTVPEEWGAPDVVALRADLDGRTGCAEVSLQDRCAAGRERTGEDGPVVRRAFTLPTPAAYDVSLTARPRAGAALDALVLNDQPAGAVAGSLALPDPRAGAVAAIDGDPSTTWLADPTDDQVELRLSWLGRRLVTGLDLDVDADVAARLPDRVLLTFTRAGRTVELREVELGRDGRAAFPGVRADGLTVQVVSAEPVSDLGFDGSSALVPVGIGDVSVTGVPFLPLGLTDRAVRRPCGSGPDLRVGSRLLRTAVTASALELLQGAEVPAEVCGPGSTGPLPLAAGTAEVAAERSDAFDAATVVLTSTTADAPAAAPSPATTEGGAGTGSPVTRSLQPAPGDTLVVLRENANAGWVATQDGEALEPVVVDGWQQGFRLAGDGPVEVRFAPDRTYRLGLLGGAVALVGLLVVVALTRRRWSGPVPPPLADRRVPAVVAGGLALAGAGLVAGTVGLVVGALTTGALVLLGRKAPEVAPWVLALPLLAAAAAYAATPWGSSAGWAGDDAWVGYLALVPFVAVVASVGSARVRRGGTRRFSRIAGTSSSR</sequence>
<dbReference type="Pfam" id="PF24607">
    <property type="entry name" value="CBM_AftD"/>
    <property type="match status" value="1"/>
</dbReference>
<evidence type="ECO:0000313" key="5">
    <source>
        <dbReference type="EMBL" id="MDN4163123.1"/>
    </source>
</evidence>
<keyword evidence="2" id="KW-0472">Membrane</keyword>
<evidence type="ECO:0000259" key="3">
    <source>
        <dbReference type="Pfam" id="PF11847"/>
    </source>
</evidence>
<dbReference type="Pfam" id="PF11847">
    <property type="entry name" value="GT-C_AftD"/>
    <property type="match status" value="1"/>
</dbReference>
<feature type="transmembrane region" description="Helical" evidence="2">
    <location>
        <begin position="297"/>
        <end position="315"/>
    </location>
</feature>
<gene>
    <name evidence="5" type="ORF">QWY29_17265</name>
</gene>
<feature type="transmembrane region" description="Helical" evidence="2">
    <location>
        <begin position="322"/>
        <end position="340"/>
    </location>
</feature>
<evidence type="ECO:0000313" key="6">
    <source>
        <dbReference type="Proteomes" id="UP001168537"/>
    </source>
</evidence>
<feature type="transmembrane region" description="Helical" evidence="2">
    <location>
        <begin position="1363"/>
        <end position="1384"/>
    </location>
</feature>
<feature type="transmembrane region" description="Helical" evidence="2">
    <location>
        <begin position="1330"/>
        <end position="1351"/>
    </location>
</feature>
<proteinExistence type="predicted"/>
<evidence type="ECO:0000256" key="2">
    <source>
        <dbReference type="SAM" id="Phobius"/>
    </source>
</evidence>